<keyword evidence="2" id="KW-0472">Membrane</keyword>
<reference evidence="3 4" key="1">
    <citation type="journal article" date="2017" name="Genome Announc.">
        <title>Genome sequence of the saprophytic ascomycete Epicoccum nigrum ICMP 19927 strain isolated from New Zealand.</title>
        <authorList>
            <person name="Fokin M."/>
            <person name="Fleetwood D."/>
            <person name="Weir B.S."/>
            <person name="Villas-Boas S.G."/>
        </authorList>
    </citation>
    <scope>NUCLEOTIDE SEQUENCE [LARGE SCALE GENOMIC DNA]</scope>
    <source>
        <strain evidence="3 4">ICMP 19927</strain>
    </source>
</reference>
<gene>
    <name evidence="3" type="ORF">B5807_07360</name>
</gene>
<dbReference type="AlphaFoldDB" id="A0A1Y2LUW1"/>
<evidence type="ECO:0000256" key="2">
    <source>
        <dbReference type="SAM" id="Phobius"/>
    </source>
</evidence>
<organism evidence="3 4">
    <name type="scientific">Epicoccum nigrum</name>
    <name type="common">Soil fungus</name>
    <name type="synonym">Epicoccum purpurascens</name>
    <dbReference type="NCBI Taxonomy" id="105696"/>
    <lineage>
        <taxon>Eukaryota</taxon>
        <taxon>Fungi</taxon>
        <taxon>Dikarya</taxon>
        <taxon>Ascomycota</taxon>
        <taxon>Pezizomycotina</taxon>
        <taxon>Dothideomycetes</taxon>
        <taxon>Pleosporomycetidae</taxon>
        <taxon>Pleosporales</taxon>
        <taxon>Pleosporineae</taxon>
        <taxon>Didymellaceae</taxon>
        <taxon>Epicoccum</taxon>
    </lineage>
</organism>
<evidence type="ECO:0008006" key="5">
    <source>
        <dbReference type="Google" id="ProtNLM"/>
    </source>
</evidence>
<evidence type="ECO:0000313" key="4">
    <source>
        <dbReference type="Proteomes" id="UP000193240"/>
    </source>
</evidence>
<feature type="region of interest" description="Disordered" evidence="1">
    <location>
        <begin position="65"/>
        <end position="86"/>
    </location>
</feature>
<feature type="compositionally biased region" description="Polar residues" evidence="1">
    <location>
        <begin position="13"/>
        <end position="35"/>
    </location>
</feature>
<protein>
    <recommendedName>
        <fullName evidence="5">Major facilitator superfamily (MFS) profile domain-containing protein</fullName>
    </recommendedName>
</protein>
<keyword evidence="2" id="KW-0812">Transmembrane</keyword>
<evidence type="ECO:0000256" key="1">
    <source>
        <dbReference type="SAM" id="MobiDB-lite"/>
    </source>
</evidence>
<proteinExistence type="predicted"/>
<evidence type="ECO:0000313" key="3">
    <source>
        <dbReference type="EMBL" id="OSS47704.1"/>
    </source>
</evidence>
<sequence>MEHVQPRELHTAVGSQGVNALIGQTSNNTDRSTLVTDVPRNSIERPATHAIREALAAHPIIPVPLPTTSPTSHNKRPVSSQLSMGSSVGSSTYSDVEAKAQMTATTEWKPTKKEMLVMVSLSFISLVVALDATVLVTVLPEIAHSLNGTSAEAFWAGTS</sequence>
<dbReference type="InParanoid" id="A0A1Y2LUW1"/>
<keyword evidence="4" id="KW-1185">Reference proteome</keyword>
<dbReference type="Proteomes" id="UP000193240">
    <property type="component" value="Unassembled WGS sequence"/>
</dbReference>
<keyword evidence="2" id="KW-1133">Transmembrane helix</keyword>
<dbReference type="EMBL" id="KZ107848">
    <property type="protein sequence ID" value="OSS47704.1"/>
    <property type="molecule type" value="Genomic_DNA"/>
</dbReference>
<feature type="region of interest" description="Disordered" evidence="1">
    <location>
        <begin position="1"/>
        <end position="36"/>
    </location>
</feature>
<accession>A0A1Y2LUW1</accession>
<name>A0A1Y2LUW1_EPING</name>
<feature type="compositionally biased region" description="Basic and acidic residues" evidence="1">
    <location>
        <begin position="1"/>
        <end position="10"/>
    </location>
</feature>
<feature type="transmembrane region" description="Helical" evidence="2">
    <location>
        <begin position="116"/>
        <end position="139"/>
    </location>
</feature>